<evidence type="ECO:0008006" key="4">
    <source>
        <dbReference type="Google" id="ProtNLM"/>
    </source>
</evidence>
<dbReference type="PANTHER" id="PTHR38663:SF1">
    <property type="entry name" value="L-ORNITHINE N(5)-MONOOXYGENASE"/>
    <property type="match status" value="1"/>
</dbReference>
<feature type="region of interest" description="Disordered" evidence="1">
    <location>
        <begin position="309"/>
        <end position="360"/>
    </location>
</feature>
<dbReference type="Proteomes" id="UP000241107">
    <property type="component" value="Unassembled WGS sequence"/>
</dbReference>
<proteinExistence type="predicted"/>
<evidence type="ECO:0000256" key="1">
    <source>
        <dbReference type="SAM" id="MobiDB-lite"/>
    </source>
</evidence>
<organism evidence="2 3">
    <name type="scientific">Candidozyma pseudohaemuli</name>
    <dbReference type="NCBI Taxonomy" id="418784"/>
    <lineage>
        <taxon>Eukaryota</taxon>
        <taxon>Fungi</taxon>
        <taxon>Dikarya</taxon>
        <taxon>Ascomycota</taxon>
        <taxon>Saccharomycotina</taxon>
        <taxon>Pichiomycetes</taxon>
        <taxon>Metschnikowiaceae</taxon>
        <taxon>Candidozyma</taxon>
    </lineage>
</organism>
<evidence type="ECO:0000313" key="3">
    <source>
        <dbReference type="Proteomes" id="UP000241107"/>
    </source>
</evidence>
<sequence>MAQFDSCPDIHLENFFEVVIVGGGTCGLAVALRLCENAPGSIYTEEEHQRFHWLKNRGSRVSTIHKGMTKTLKYVAPTKLTAENILVLDALLDLFMGGWDNQFRSCQIPHLRLPMFFHPDPVNIDGMITYAHSTKRERDLMEIQNVVGKEYLKHQIKRTMKKKQNKQPAVIGDQAGGSNRNHDRLGIVDINMRDWRDYYRPLTPFFRDFCNDLIDRYSLHNCVRKDEVVSMKYTDLHIFDRNYVEKGFVIKTESGKMYGCKTCVVASGHRGKVNYPICGLGEKKPSLDASCHTTDIFYERVPFPHPRLVEKIQPEREKKRAGLRGSRDDSSKKMPREERAGMEKMEEKPEREKMEEKPEMEQKMDHLKAEAMDVKKEMAQNDMAKNGMVQTDMVQKDMAKAEAAKVNSPMEPSLTQAVEMTQEDIANDLELKRSKKKMARAKEMKEKMAMAEEKKKQMAEEKQAMEKAQMEESMEKESMEKQSMEKMENGMMESEKQENDESSTGPSLPKMGEKAGSVSSMSSISSVENEPSMKASMESDNSMENKASMESVKSMENEKPMAPTSMEKEKPMTPTSMKNDPKMDIGPTDIPSMDSKSQPAESTNTMPKKPRLKLPTTKPHLVIIGGGLTSAQLAHVACLKGIHVTLVLRGPVKIKHFDFHLDWVTKYRNVKKLAFYMLDTDEERAQLILDARGGGSINPEYHMKINKHQAAKRLLLMKYTTMENGQFDENSQMWNMDLVTREEGMEPKVTNVDADYVICATGILPDLHDLGFLDEIINDYPIDIVGGFPCLTDNLQWCEELPLYMVGKNASLRIGPTSANLDGARTGAERVGWKIQEDLVKEEKEADDTRLQLAGNNLNWYTLLLEA</sequence>
<dbReference type="PANTHER" id="PTHR38663">
    <property type="match status" value="1"/>
</dbReference>
<feature type="region of interest" description="Disordered" evidence="1">
    <location>
        <begin position="425"/>
        <end position="613"/>
    </location>
</feature>
<dbReference type="RefSeq" id="XP_024713953.1">
    <property type="nucleotide sequence ID" value="XM_024858027.1"/>
</dbReference>
<keyword evidence="3" id="KW-1185">Reference proteome</keyword>
<dbReference type="Gene3D" id="3.50.50.60">
    <property type="entry name" value="FAD/NAD(P)-binding domain"/>
    <property type="match status" value="1"/>
</dbReference>
<dbReference type="GeneID" id="36566049"/>
<reference evidence="2 3" key="1">
    <citation type="submission" date="2018-03" db="EMBL/GenBank/DDBJ databases">
        <title>Candida pseudohaemulonii genome assembly and annotation.</title>
        <authorList>
            <person name="Munoz J.F."/>
            <person name="Gade L.G."/>
            <person name="Chow N.A."/>
            <person name="Litvintseva A.P."/>
            <person name="Loparev V.N."/>
            <person name="Cuomo C.A."/>
        </authorList>
    </citation>
    <scope>NUCLEOTIDE SEQUENCE [LARGE SCALE GENOMIC DNA]</scope>
    <source>
        <strain evidence="2 3">B12108</strain>
    </source>
</reference>
<name>A0A2P7YRY8_9ASCO</name>
<accession>A0A2P7YRY8</accession>
<evidence type="ECO:0000313" key="2">
    <source>
        <dbReference type="EMBL" id="PSK38721.1"/>
    </source>
</evidence>
<dbReference type="SUPFAM" id="SSF51905">
    <property type="entry name" value="FAD/NAD(P)-binding domain"/>
    <property type="match status" value="2"/>
</dbReference>
<comment type="caution">
    <text evidence="2">The sequence shown here is derived from an EMBL/GenBank/DDBJ whole genome shotgun (WGS) entry which is preliminary data.</text>
</comment>
<dbReference type="OrthoDB" id="76038at2759"/>
<dbReference type="AlphaFoldDB" id="A0A2P7YRY8"/>
<gene>
    <name evidence="2" type="ORF">C7M61_002660</name>
</gene>
<feature type="compositionally biased region" description="Polar residues" evidence="1">
    <location>
        <begin position="594"/>
        <end position="606"/>
    </location>
</feature>
<dbReference type="VEuPathDB" id="FungiDB:C7M61_002660"/>
<dbReference type="EMBL" id="PYFQ01000005">
    <property type="protein sequence ID" value="PSK38721.1"/>
    <property type="molecule type" value="Genomic_DNA"/>
</dbReference>
<feature type="compositionally biased region" description="Basic and acidic residues" evidence="1">
    <location>
        <begin position="440"/>
        <end position="499"/>
    </location>
</feature>
<dbReference type="InterPro" id="IPR036188">
    <property type="entry name" value="FAD/NAD-bd_sf"/>
</dbReference>
<protein>
    <recommendedName>
        <fullName evidence="4">L-ornithine N(5)-monooxygenase</fullName>
    </recommendedName>
</protein>
<feature type="compositionally biased region" description="Low complexity" evidence="1">
    <location>
        <begin position="517"/>
        <end position="533"/>
    </location>
</feature>